<feature type="compositionally biased region" description="Basic residues" evidence="1">
    <location>
        <begin position="191"/>
        <end position="202"/>
    </location>
</feature>
<name>A0A6J4RXU3_9ACTN</name>
<reference evidence="2" key="1">
    <citation type="submission" date="2020-02" db="EMBL/GenBank/DDBJ databases">
        <authorList>
            <person name="Meier V. D."/>
        </authorList>
    </citation>
    <scope>NUCLEOTIDE SEQUENCE</scope>
    <source>
        <strain evidence="2">AVDCRST_MAG69</strain>
    </source>
</reference>
<sequence>EPVAGTGGSVVAAAMDPCSRAPAAYGLRCDRQPAADDIARRRDRSPAHAGRLVAPGRRPAHRRSHHRDRRRPAVRRDHRVLLPRLLRRRGDRDRVGRPRPPAGRCVRLDRGHALRAGHDGADQRADPGAHGDRHPCRSRRWAPDHLRLRAGARGGGQGAAVRRPGQHHRGDRQSARLPVAALGRPEPRVARLPRGHANRSGL</sequence>
<feature type="compositionally biased region" description="Basic residues" evidence="1">
    <location>
        <begin position="58"/>
        <end position="78"/>
    </location>
</feature>
<feature type="compositionally biased region" description="Basic and acidic residues" evidence="1">
    <location>
        <begin position="106"/>
        <end position="147"/>
    </location>
</feature>
<dbReference type="AlphaFoldDB" id="A0A6J4RXU3"/>
<proteinExistence type="predicted"/>
<organism evidence="2">
    <name type="scientific">uncultured Solirubrobacteraceae bacterium</name>
    <dbReference type="NCBI Taxonomy" id="1162706"/>
    <lineage>
        <taxon>Bacteria</taxon>
        <taxon>Bacillati</taxon>
        <taxon>Actinomycetota</taxon>
        <taxon>Thermoleophilia</taxon>
        <taxon>Solirubrobacterales</taxon>
        <taxon>Solirubrobacteraceae</taxon>
        <taxon>environmental samples</taxon>
    </lineage>
</organism>
<accession>A0A6J4RXU3</accession>
<feature type="compositionally biased region" description="Basic and acidic residues" evidence="1">
    <location>
        <begin position="36"/>
        <end position="46"/>
    </location>
</feature>
<feature type="region of interest" description="Disordered" evidence="1">
    <location>
        <begin position="36"/>
        <end position="202"/>
    </location>
</feature>
<gene>
    <name evidence="2" type="ORF">AVDCRST_MAG69-583</name>
</gene>
<protein>
    <submittedName>
        <fullName evidence="2">Uncharacterized protein</fullName>
    </submittedName>
</protein>
<feature type="non-terminal residue" evidence="2">
    <location>
        <position position="1"/>
    </location>
</feature>
<evidence type="ECO:0000313" key="2">
    <source>
        <dbReference type="EMBL" id="CAA9478028.1"/>
    </source>
</evidence>
<dbReference type="EMBL" id="CADCVP010000081">
    <property type="protein sequence ID" value="CAA9478028.1"/>
    <property type="molecule type" value="Genomic_DNA"/>
</dbReference>
<feature type="non-terminal residue" evidence="2">
    <location>
        <position position="202"/>
    </location>
</feature>
<evidence type="ECO:0000256" key="1">
    <source>
        <dbReference type="SAM" id="MobiDB-lite"/>
    </source>
</evidence>